<accession>A0A372LWI6</accession>
<organism evidence="2 3">
    <name type="scientific">Streptomyces triticagri</name>
    <dbReference type="NCBI Taxonomy" id="2293568"/>
    <lineage>
        <taxon>Bacteria</taxon>
        <taxon>Bacillati</taxon>
        <taxon>Actinomycetota</taxon>
        <taxon>Actinomycetes</taxon>
        <taxon>Kitasatosporales</taxon>
        <taxon>Streptomycetaceae</taxon>
        <taxon>Streptomyces</taxon>
    </lineage>
</organism>
<protein>
    <submittedName>
        <fullName evidence="2">Uncharacterized protein</fullName>
    </submittedName>
</protein>
<feature type="region of interest" description="Disordered" evidence="1">
    <location>
        <begin position="1"/>
        <end position="25"/>
    </location>
</feature>
<comment type="caution">
    <text evidence="2">The sequence shown here is derived from an EMBL/GenBank/DDBJ whole genome shotgun (WGS) entry which is preliminary data.</text>
</comment>
<evidence type="ECO:0000313" key="2">
    <source>
        <dbReference type="EMBL" id="RFU83024.1"/>
    </source>
</evidence>
<evidence type="ECO:0000313" key="3">
    <source>
        <dbReference type="Proteomes" id="UP000263094"/>
    </source>
</evidence>
<dbReference type="RefSeq" id="WP_128559253.1">
    <property type="nucleotide sequence ID" value="NZ_QUAK01000223.1"/>
</dbReference>
<dbReference type="EMBL" id="QUAK01000223">
    <property type="protein sequence ID" value="RFU83024.1"/>
    <property type="molecule type" value="Genomic_DNA"/>
</dbReference>
<proteinExistence type="predicted"/>
<evidence type="ECO:0000256" key="1">
    <source>
        <dbReference type="SAM" id="MobiDB-lite"/>
    </source>
</evidence>
<reference evidence="2 3" key="1">
    <citation type="submission" date="2018-08" db="EMBL/GenBank/DDBJ databases">
        <title>Isolation, diversity and antifungal activity of Actinobacteria from wheat.</title>
        <authorList>
            <person name="Han C."/>
        </authorList>
    </citation>
    <scope>NUCLEOTIDE SEQUENCE [LARGE SCALE GENOMIC DNA]</scope>
    <source>
        <strain evidence="2 3">NEAU-YY421</strain>
    </source>
</reference>
<dbReference type="AlphaFoldDB" id="A0A372LWI6"/>
<name>A0A372LWI6_9ACTN</name>
<sequence>MSVASHEGGDGGPSEFRVELESADGGTRRAVQVRAASVEEALVAVRDPDQWPEISLDDFRVVEVSEEGGSSEARHRRNARRRYLNAIVESGLVALGKSAPEPPAGEFADVVCDFFTRAVVLPGGVAFPAEETEAGQLLSRHDDSRVLAELLEVHFAHHGLKVARA</sequence>
<keyword evidence="3" id="KW-1185">Reference proteome</keyword>
<dbReference type="Proteomes" id="UP000263094">
    <property type="component" value="Unassembled WGS sequence"/>
</dbReference>
<gene>
    <name evidence="2" type="ORF">DY218_29805</name>
</gene>
<dbReference type="OrthoDB" id="4210192at2"/>